<evidence type="ECO:0000256" key="3">
    <source>
        <dbReference type="ARBA" id="ARBA00008793"/>
    </source>
</evidence>
<comment type="subunit">
    <text evidence="4">Component of the COP9 signalosome (CSN) complex.</text>
</comment>
<proteinExistence type="inferred from homology"/>
<evidence type="ECO:0000256" key="2">
    <source>
        <dbReference type="ARBA" id="ARBA00004496"/>
    </source>
</evidence>
<evidence type="ECO:0000313" key="11">
    <source>
        <dbReference type="Proteomes" id="UP000799776"/>
    </source>
</evidence>
<evidence type="ECO:0000256" key="4">
    <source>
        <dbReference type="ARBA" id="ARBA00011098"/>
    </source>
</evidence>
<comment type="similarity">
    <text evidence="3">Belongs to the CSN1 family.</text>
</comment>
<dbReference type="Pfam" id="PF10602">
    <property type="entry name" value="RPN7"/>
    <property type="match status" value="1"/>
</dbReference>
<dbReference type="Gene3D" id="1.25.40.570">
    <property type="match status" value="1"/>
</dbReference>
<feature type="domain" description="PCI" evidence="9">
    <location>
        <begin position="232"/>
        <end position="403"/>
    </location>
</feature>
<evidence type="ECO:0000259" key="9">
    <source>
        <dbReference type="PROSITE" id="PS50250"/>
    </source>
</evidence>
<dbReference type="EMBL" id="ML978714">
    <property type="protein sequence ID" value="KAF2089275.1"/>
    <property type="molecule type" value="Genomic_DNA"/>
</dbReference>
<dbReference type="InterPro" id="IPR045135">
    <property type="entry name" value="Rpn7_N"/>
</dbReference>
<dbReference type="Pfam" id="PF01399">
    <property type="entry name" value="PCI"/>
    <property type="match status" value="1"/>
</dbReference>
<dbReference type="InterPro" id="IPR000717">
    <property type="entry name" value="PCI_dom"/>
</dbReference>
<dbReference type="SUPFAM" id="SSF46785">
    <property type="entry name" value="Winged helix' DNA-binding domain"/>
    <property type="match status" value="1"/>
</dbReference>
<keyword evidence="6" id="KW-0736">Signalosome</keyword>
<gene>
    <name evidence="10" type="ORF">K490DRAFT_72084</name>
</gene>
<evidence type="ECO:0000256" key="5">
    <source>
        <dbReference type="ARBA" id="ARBA00022490"/>
    </source>
</evidence>
<evidence type="ECO:0000256" key="7">
    <source>
        <dbReference type="ARBA" id="ARBA00023242"/>
    </source>
</evidence>
<dbReference type="InterPro" id="IPR019585">
    <property type="entry name" value="Rpn7/CSN1"/>
</dbReference>
<sequence>MDSIENSPWFTDAREAGRPVVKDPPKFDLESYIANYEGRTQLQRLFLIGSTSTYLSLDALRTAITLAKQGKDVALYQEAVERLHSINPDESMAVLDTAWCDRKTKEIKAEQENLESQLKGYKNNLIKESIRMGHDDLGQFYSSMGDHSNAMKSFARERDYCTSTQHIADMSLKLILTGINQNNWTTVNSNIAKIHPMNLKPEDRAKLDPICAAIMGLSQLATGNYREAARHFLSVSPSFLTAEPQAGIHWQKQVLTANDIAVYGGLCALASMDRTELQRRVLDNNEFRQFLELEPHIRRAVSLFCGSKYTAALEILEAYRTDYLLDLYLQVHVKELYGRVRSKSIVQYFIPFSCVTLDEMGRAFASSSDLAVEDELVDMIQRGILDARIDLVDRLLIAPPTNPRATAHATALKMAQDYERTLRLRLLRLGMLDAGLVLKAPKGHLRNGKPKTDE</sequence>
<dbReference type="InterPro" id="IPR036390">
    <property type="entry name" value="WH_DNA-bd_sf"/>
</dbReference>
<dbReference type="FunFam" id="1.25.40.570:FF:000022">
    <property type="entry name" value="COP9 signalosome complex subunit 1"/>
    <property type="match status" value="1"/>
</dbReference>
<keyword evidence="7" id="KW-0539">Nucleus</keyword>
<dbReference type="GO" id="GO:0005737">
    <property type="term" value="C:cytoplasm"/>
    <property type="evidence" value="ECO:0007669"/>
    <property type="project" value="UniProtKB-SubCell"/>
</dbReference>
<keyword evidence="11" id="KW-1185">Reference proteome</keyword>
<dbReference type="Proteomes" id="UP000799776">
    <property type="component" value="Unassembled WGS sequence"/>
</dbReference>
<evidence type="ECO:0000313" key="10">
    <source>
        <dbReference type="EMBL" id="KAF2089275.1"/>
    </source>
</evidence>
<keyword evidence="5" id="KW-0963">Cytoplasm</keyword>
<dbReference type="PANTHER" id="PTHR14145:SF2">
    <property type="entry name" value="COP9 SIGNALOSOME COMPLEX SUBUNIT 1"/>
    <property type="match status" value="1"/>
</dbReference>
<accession>A0A6A5YBP0</accession>
<name>A0A6A5YBP0_9PEZI</name>
<organism evidence="10 11">
    <name type="scientific">Saccharata proteae CBS 121410</name>
    <dbReference type="NCBI Taxonomy" id="1314787"/>
    <lineage>
        <taxon>Eukaryota</taxon>
        <taxon>Fungi</taxon>
        <taxon>Dikarya</taxon>
        <taxon>Ascomycota</taxon>
        <taxon>Pezizomycotina</taxon>
        <taxon>Dothideomycetes</taxon>
        <taxon>Dothideomycetes incertae sedis</taxon>
        <taxon>Botryosphaeriales</taxon>
        <taxon>Saccharataceae</taxon>
        <taxon>Saccharata</taxon>
    </lineage>
</organism>
<comment type="subcellular location">
    <subcellularLocation>
        <location evidence="2">Cytoplasm</location>
    </subcellularLocation>
    <subcellularLocation>
        <location evidence="1">Nucleus</location>
    </subcellularLocation>
</comment>
<evidence type="ECO:0000256" key="1">
    <source>
        <dbReference type="ARBA" id="ARBA00004123"/>
    </source>
</evidence>
<dbReference type="PROSITE" id="PS50250">
    <property type="entry name" value="PCI"/>
    <property type="match status" value="1"/>
</dbReference>
<dbReference type="PANTHER" id="PTHR14145">
    <property type="entry name" value="26S PROTESOME SUBUNIT 6"/>
    <property type="match status" value="1"/>
</dbReference>
<dbReference type="GO" id="GO:0008180">
    <property type="term" value="C:COP9 signalosome"/>
    <property type="evidence" value="ECO:0007669"/>
    <property type="project" value="UniProtKB-KW"/>
</dbReference>
<reference evidence="10" key="1">
    <citation type="journal article" date="2020" name="Stud. Mycol.">
        <title>101 Dothideomycetes genomes: a test case for predicting lifestyles and emergence of pathogens.</title>
        <authorList>
            <person name="Haridas S."/>
            <person name="Albert R."/>
            <person name="Binder M."/>
            <person name="Bloem J."/>
            <person name="Labutti K."/>
            <person name="Salamov A."/>
            <person name="Andreopoulos B."/>
            <person name="Baker S."/>
            <person name="Barry K."/>
            <person name="Bills G."/>
            <person name="Bluhm B."/>
            <person name="Cannon C."/>
            <person name="Castanera R."/>
            <person name="Culley D."/>
            <person name="Daum C."/>
            <person name="Ezra D."/>
            <person name="Gonzalez J."/>
            <person name="Henrissat B."/>
            <person name="Kuo A."/>
            <person name="Liang C."/>
            <person name="Lipzen A."/>
            <person name="Lutzoni F."/>
            <person name="Magnuson J."/>
            <person name="Mondo S."/>
            <person name="Nolan M."/>
            <person name="Ohm R."/>
            <person name="Pangilinan J."/>
            <person name="Park H.-J."/>
            <person name="Ramirez L."/>
            <person name="Alfaro M."/>
            <person name="Sun H."/>
            <person name="Tritt A."/>
            <person name="Yoshinaga Y."/>
            <person name="Zwiers L.-H."/>
            <person name="Turgeon B."/>
            <person name="Goodwin S."/>
            <person name="Spatafora J."/>
            <person name="Crous P."/>
            <person name="Grigoriev I."/>
        </authorList>
    </citation>
    <scope>NUCLEOTIDE SEQUENCE</scope>
    <source>
        <strain evidence="10">CBS 121410</strain>
    </source>
</reference>
<dbReference type="AlphaFoldDB" id="A0A6A5YBP0"/>
<dbReference type="OrthoDB" id="422427at2759"/>
<evidence type="ECO:0000256" key="8">
    <source>
        <dbReference type="ARBA" id="ARBA00067814"/>
    </source>
</evidence>
<protein>
    <recommendedName>
        <fullName evidence="8">COP9 signalosome complex subunit 1</fullName>
    </recommendedName>
</protein>
<dbReference type="SMART" id="SM00088">
    <property type="entry name" value="PINT"/>
    <property type="match status" value="1"/>
</dbReference>
<evidence type="ECO:0000256" key="6">
    <source>
        <dbReference type="ARBA" id="ARBA00022790"/>
    </source>
</evidence>